<accession>A0AAF1BGK4</accession>
<evidence type="ECO:0000256" key="1">
    <source>
        <dbReference type="SAM" id="MobiDB-lite"/>
    </source>
</evidence>
<gene>
    <name evidence="2" type="ORF">LOC62_02G002495</name>
</gene>
<name>A0AAF1BGK4_9TREE</name>
<dbReference type="AlphaFoldDB" id="A0AAF1BGK4"/>
<evidence type="ECO:0000313" key="2">
    <source>
        <dbReference type="EMBL" id="WOO78957.1"/>
    </source>
</evidence>
<dbReference type="Proteomes" id="UP000827549">
    <property type="component" value="Chromosome 2"/>
</dbReference>
<evidence type="ECO:0000313" key="3">
    <source>
        <dbReference type="Proteomes" id="UP000827549"/>
    </source>
</evidence>
<dbReference type="GeneID" id="87805742"/>
<dbReference type="RefSeq" id="XP_062624989.1">
    <property type="nucleotide sequence ID" value="XM_062769005.1"/>
</dbReference>
<proteinExistence type="predicted"/>
<keyword evidence="3" id="KW-1185">Reference proteome</keyword>
<dbReference type="EMBL" id="CP086715">
    <property type="protein sequence ID" value="WOO78957.1"/>
    <property type="molecule type" value="Genomic_DNA"/>
</dbReference>
<feature type="compositionally biased region" description="Acidic residues" evidence="1">
    <location>
        <begin position="301"/>
        <end position="340"/>
    </location>
</feature>
<protein>
    <submittedName>
        <fullName evidence="2">Uncharacterized protein</fullName>
    </submittedName>
</protein>
<organism evidence="2 3">
    <name type="scientific">Vanrija pseudolonga</name>
    <dbReference type="NCBI Taxonomy" id="143232"/>
    <lineage>
        <taxon>Eukaryota</taxon>
        <taxon>Fungi</taxon>
        <taxon>Dikarya</taxon>
        <taxon>Basidiomycota</taxon>
        <taxon>Agaricomycotina</taxon>
        <taxon>Tremellomycetes</taxon>
        <taxon>Trichosporonales</taxon>
        <taxon>Trichosporonaceae</taxon>
        <taxon>Vanrija</taxon>
    </lineage>
</organism>
<feature type="region of interest" description="Disordered" evidence="1">
    <location>
        <begin position="272"/>
        <end position="345"/>
    </location>
</feature>
<reference evidence="2" key="1">
    <citation type="submission" date="2023-10" db="EMBL/GenBank/DDBJ databases">
        <authorList>
            <person name="Noh H."/>
        </authorList>
    </citation>
    <scope>NUCLEOTIDE SEQUENCE</scope>
    <source>
        <strain evidence="2">DUCC4014</strain>
    </source>
</reference>
<sequence>MSHATPSSSTHATTPLLDSQSFPEIIDSIAAYADYSTLLSIRATSKAMRKHADALLHYHLVLTTDEYPNESWLMMGYNVVMILRIPGIIVRSFSPDRRLYRIPALKDWQVNDPDNDSADGFHASPHMVMGSARAPVTGGEFDGLPQPLTAARVVDIMGHVHTNGIAALLHAAPNLHTTRYFGLGQGLSAVATGTPTSIVNTYLISPEGDSPRHPSFNYMTPTIGGTHRLVITIGYQTGNPLLSKGNVEFYDLPRDITDVVFAFRPAPTEVVEAQKSQHPHIWEGDGTVPSVSSPAHAQDENSQDEDEEEWEWEDVDSNNEEDEGDNEEEEGEQEEAEENADTITVPAPKIATGVLSEVFPKMALFFKSAYFKKLDHTIRFTFVGTEAMDPKIFGLAPGDDLATELLNGVEVALLNPHSEIRDRVKPFRALTDGEMEALRAVGQKHIICLTEDEFRASLKAEQYTLETPEF</sequence>